<feature type="chain" id="PRO_5046458091" description="Phytocyanin domain-containing protein" evidence="1">
    <location>
        <begin position="27"/>
        <end position="176"/>
    </location>
</feature>
<reference evidence="3 4" key="1">
    <citation type="submission" date="2021-02" db="EMBL/GenBank/DDBJ databases">
        <title>Plant Genome Project.</title>
        <authorList>
            <person name="Zhang R.-G."/>
        </authorList>
    </citation>
    <scope>NUCLEOTIDE SEQUENCE [LARGE SCALE GENOMIC DNA]</scope>
    <source>
        <tissue evidence="3">Leaves</tissue>
    </source>
</reference>
<evidence type="ECO:0000259" key="2">
    <source>
        <dbReference type="PROSITE" id="PS51485"/>
    </source>
</evidence>
<gene>
    <name evidence="3" type="ORF">JRO89_XS02G0061200</name>
</gene>
<protein>
    <recommendedName>
        <fullName evidence="2">Phytocyanin domain-containing protein</fullName>
    </recommendedName>
</protein>
<name>A0ABQ8IEV4_9ROSI</name>
<dbReference type="Proteomes" id="UP000827721">
    <property type="component" value="Unassembled WGS sequence"/>
</dbReference>
<feature type="signal peptide" evidence="1">
    <location>
        <begin position="1"/>
        <end position="26"/>
    </location>
</feature>
<dbReference type="PROSITE" id="PS51485">
    <property type="entry name" value="PHYTOCYANIN"/>
    <property type="match status" value="1"/>
</dbReference>
<keyword evidence="4" id="KW-1185">Reference proteome</keyword>
<organism evidence="3 4">
    <name type="scientific">Xanthoceras sorbifolium</name>
    <dbReference type="NCBI Taxonomy" id="99658"/>
    <lineage>
        <taxon>Eukaryota</taxon>
        <taxon>Viridiplantae</taxon>
        <taxon>Streptophyta</taxon>
        <taxon>Embryophyta</taxon>
        <taxon>Tracheophyta</taxon>
        <taxon>Spermatophyta</taxon>
        <taxon>Magnoliopsida</taxon>
        <taxon>eudicotyledons</taxon>
        <taxon>Gunneridae</taxon>
        <taxon>Pentapetalae</taxon>
        <taxon>rosids</taxon>
        <taxon>malvids</taxon>
        <taxon>Sapindales</taxon>
        <taxon>Sapindaceae</taxon>
        <taxon>Xanthoceroideae</taxon>
        <taxon>Xanthoceras</taxon>
    </lineage>
</organism>
<evidence type="ECO:0000313" key="3">
    <source>
        <dbReference type="EMBL" id="KAH7575197.1"/>
    </source>
</evidence>
<dbReference type="EMBL" id="JAFEMO010000002">
    <property type="protein sequence ID" value="KAH7575197.1"/>
    <property type="molecule type" value="Genomic_DNA"/>
</dbReference>
<dbReference type="InterPro" id="IPR003245">
    <property type="entry name" value="Phytocyanin_dom"/>
</dbReference>
<proteinExistence type="predicted"/>
<dbReference type="Pfam" id="PF02298">
    <property type="entry name" value="Cu_bind_like"/>
    <property type="match status" value="1"/>
</dbReference>
<dbReference type="Gene3D" id="2.60.40.420">
    <property type="entry name" value="Cupredoxins - blue copper proteins"/>
    <property type="match status" value="1"/>
</dbReference>
<dbReference type="PANTHER" id="PTHR34052">
    <property type="entry name" value="GLYCINE-RICH PROTEIN-LIKE"/>
    <property type="match status" value="1"/>
</dbReference>
<accession>A0ABQ8IEV4</accession>
<sequence>MGFGVSDRSLILIVAVASMLVTVTVANRDWYYGGGGFNYTTNWPWGPRNLNNTNGPNKIIVGGSDHWRYDFNYSVWAFQNAPYYVNDVLVFKYDPPSRTPFVHSVYLLPNMRSYLNCDLSRAKLIANTTQGGGEGFEFVLKRWKPYYFACGERNGLHCNQGKMKFFVMPMLRRWHY</sequence>
<evidence type="ECO:0000256" key="1">
    <source>
        <dbReference type="SAM" id="SignalP"/>
    </source>
</evidence>
<keyword evidence="1" id="KW-0732">Signal</keyword>
<dbReference type="SUPFAM" id="SSF49503">
    <property type="entry name" value="Cupredoxins"/>
    <property type="match status" value="1"/>
</dbReference>
<dbReference type="PANTHER" id="PTHR34052:SF1">
    <property type="entry name" value="OS06G0216700 PROTEIN"/>
    <property type="match status" value="1"/>
</dbReference>
<dbReference type="InterPro" id="IPR008972">
    <property type="entry name" value="Cupredoxin"/>
</dbReference>
<evidence type="ECO:0000313" key="4">
    <source>
        <dbReference type="Proteomes" id="UP000827721"/>
    </source>
</evidence>
<comment type="caution">
    <text evidence="3">The sequence shown here is derived from an EMBL/GenBank/DDBJ whole genome shotgun (WGS) entry which is preliminary data.</text>
</comment>
<feature type="domain" description="Phytocyanin" evidence="2">
    <location>
        <begin position="57"/>
        <end position="171"/>
    </location>
</feature>